<organism evidence="5 6">
    <name type="scientific">Cannabis sativa</name>
    <name type="common">Hemp</name>
    <name type="synonym">Marijuana</name>
    <dbReference type="NCBI Taxonomy" id="3483"/>
    <lineage>
        <taxon>Eukaryota</taxon>
        <taxon>Viridiplantae</taxon>
        <taxon>Streptophyta</taxon>
        <taxon>Embryophyta</taxon>
        <taxon>Tracheophyta</taxon>
        <taxon>Spermatophyta</taxon>
        <taxon>Magnoliopsida</taxon>
        <taxon>eudicotyledons</taxon>
        <taxon>Gunneridae</taxon>
        <taxon>Pentapetalae</taxon>
        <taxon>rosids</taxon>
        <taxon>fabids</taxon>
        <taxon>Rosales</taxon>
        <taxon>Cannabaceae</taxon>
        <taxon>Cannabis</taxon>
    </lineage>
</organism>
<dbReference type="PROSITE" id="PS50600">
    <property type="entry name" value="ULP_PROTEASE"/>
    <property type="match status" value="1"/>
</dbReference>
<dbReference type="Proteomes" id="UP000583929">
    <property type="component" value="Unassembled WGS sequence"/>
</dbReference>
<evidence type="ECO:0000256" key="1">
    <source>
        <dbReference type="ARBA" id="ARBA00005234"/>
    </source>
</evidence>
<dbReference type="Pfam" id="PF02902">
    <property type="entry name" value="Peptidase_C48"/>
    <property type="match status" value="1"/>
</dbReference>
<keyword evidence="3" id="KW-0378">Hydrolase</keyword>
<dbReference type="InterPro" id="IPR003653">
    <property type="entry name" value="Peptidase_C48_C"/>
</dbReference>
<evidence type="ECO:0000259" key="4">
    <source>
        <dbReference type="PROSITE" id="PS50600"/>
    </source>
</evidence>
<accession>A0A7J6FYL7</accession>
<keyword evidence="6" id="KW-1185">Reference proteome</keyword>
<dbReference type="EMBL" id="JAATIQ010000160">
    <property type="protein sequence ID" value="KAF4375844.1"/>
    <property type="molecule type" value="Genomic_DNA"/>
</dbReference>
<comment type="similarity">
    <text evidence="1">Belongs to the peptidase C48 family.</text>
</comment>
<dbReference type="InterPro" id="IPR038765">
    <property type="entry name" value="Papain-like_cys_pep_sf"/>
</dbReference>
<name>A0A7J6FYL7_CANSA</name>
<dbReference type="Gene3D" id="3.40.395.10">
    <property type="entry name" value="Adenoviral Proteinase, Chain A"/>
    <property type="match status" value="1"/>
</dbReference>
<reference evidence="5 6" key="1">
    <citation type="journal article" date="2020" name="bioRxiv">
        <title>Sequence and annotation of 42 cannabis genomes reveals extensive copy number variation in cannabinoid synthesis and pathogen resistance genes.</title>
        <authorList>
            <person name="Mckernan K.J."/>
            <person name="Helbert Y."/>
            <person name="Kane L.T."/>
            <person name="Ebling H."/>
            <person name="Zhang L."/>
            <person name="Liu B."/>
            <person name="Eaton Z."/>
            <person name="Mclaughlin S."/>
            <person name="Kingan S."/>
            <person name="Baybayan P."/>
            <person name="Concepcion G."/>
            <person name="Jordan M."/>
            <person name="Riva A."/>
            <person name="Barbazuk W."/>
            <person name="Harkins T."/>
        </authorList>
    </citation>
    <scope>NUCLEOTIDE SEQUENCE [LARGE SCALE GENOMIC DNA]</scope>
    <source>
        <strain evidence="6">cv. Jamaican Lion 4</strain>
        <tissue evidence="5">Leaf</tissue>
    </source>
</reference>
<comment type="caution">
    <text evidence="5">The sequence shown here is derived from an EMBL/GenBank/DDBJ whole genome shotgun (WGS) entry which is preliminary data.</text>
</comment>
<evidence type="ECO:0000256" key="2">
    <source>
        <dbReference type="ARBA" id="ARBA00022670"/>
    </source>
</evidence>
<evidence type="ECO:0000256" key="3">
    <source>
        <dbReference type="ARBA" id="ARBA00022801"/>
    </source>
</evidence>
<dbReference type="GO" id="GO:0008234">
    <property type="term" value="F:cysteine-type peptidase activity"/>
    <property type="evidence" value="ECO:0007669"/>
    <property type="project" value="InterPro"/>
</dbReference>
<dbReference type="SUPFAM" id="SSF54001">
    <property type="entry name" value="Cysteine proteinases"/>
    <property type="match status" value="1"/>
</dbReference>
<dbReference type="GO" id="GO:0006508">
    <property type="term" value="P:proteolysis"/>
    <property type="evidence" value="ECO:0007669"/>
    <property type="project" value="UniProtKB-KW"/>
</dbReference>
<evidence type="ECO:0000313" key="5">
    <source>
        <dbReference type="EMBL" id="KAF4375844.1"/>
    </source>
</evidence>
<keyword evidence="2" id="KW-0645">Protease</keyword>
<feature type="domain" description="Ubiquitin-like protease family profile" evidence="4">
    <location>
        <begin position="1"/>
        <end position="79"/>
    </location>
</feature>
<gene>
    <name evidence="5" type="ORF">G4B88_026423</name>
</gene>
<dbReference type="AlphaFoldDB" id="A0A7J6FYL7"/>
<evidence type="ECO:0000313" key="6">
    <source>
        <dbReference type="Proteomes" id="UP000583929"/>
    </source>
</evidence>
<protein>
    <recommendedName>
        <fullName evidence="4">Ubiquitin-like protease family profile domain-containing protein</fullName>
    </recommendedName>
</protein>
<sequence length="165" mass="18881">MRHWLLAIISIVDESVYVYDDLRVVTPALRLEIISDFVSIELEKSFKFEKFIIMQKPFHKKQCVDYDCGIYVIQLMRAAYTNGEICVHGHQIMERVVVSLAIILSSLNKMRLALKHKGLPVKGLQVKCPLIIVLLIIGDQTMERVVVSLAIILSSLNKIRLALKY</sequence>
<proteinExistence type="inferred from homology"/>